<dbReference type="InterPro" id="IPR036412">
    <property type="entry name" value="HAD-like_sf"/>
</dbReference>
<dbReference type="Pfam" id="PF08282">
    <property type="entry name" value="Hydrolase_3"/>
    <property type="match status" value="1"/>
</dbReference>
<dbReference type="GO" id="GO:0000287">
    <property type="term" value="F:magnesium ion binding"/>
    <property type="evidence" value="ECO:0007669"/>
    <property type="project" value="TreeGrafter"/>
</dbReference>
<gene>
    <name evidence="1" type="ORF">DES51_12116</name>
</gene>
<organism evidence="1 2">
    <name type="scientific">Dielma fastidiosa</name>
    <dbReference type="NCBI Taxonomy" id="1034346"/>
    <lineage>
        <taxon>Bacteria</taxon>
        <taxon>Bacillati</taxon>
        <taxon>Bacillota</taxon>
        <taxon>Erysipelotrichia</taxon>
        <taxon>Erysipelotrichales</taxon>
        <taxon>Erysipelotrichaceae</taxon>
        <taxon>Dielma</taxon>
    </lineage>
</organism>
<dbReference type="Proteomes" id="UP000247612">
    <property type="component" value="Unassembled WGS sequence"/>
</dbReference>
<dbReference type="EMBL" id="QJKH01000021">
    <property type="protein sequence ID" value="PXX75033.1"/>
    <property type="molecule type" value="Genomic_DNA"/>
</dbReference>
<sequence length="275" mass="31400">MMKIFVSDLDGTLIDQSLQNNDAVKACVQQILHSKNELVIATGRSLHGIKVLNFYDAPIYFIIMNGAILLDRNKAVLYKKAIDEQVVRAAYRRYPNDNVEYITQNKTFMAISKEAYLMNYGQWDVWQKKMSVNDEQFQFMLSHYVFDADISQIKDQVVKINILEMDAKKYKEKEAFFKTFDEVVNNPFDTHVLELTAAGVTKQSAMDKLLQLTGWHKDNIYVFGDGDNDAMLLAAYDHSYAVDNASEKAKNSAKYIIGSCKDNAVINQIAQIMTL</sequence>
<accession>A0A318KHA7</accession>
<dbReference type="InterPro" id="IPR000150">
    <property type="entry name" value="Cof"/>
</dbReference>
<comment type="caution">
    <text evidence="1">The sequence shown here is derived from an EMBL/GenBank/DDBJ whole genome shotgun (WGS) entry which is preliminary data.</text>
</comment>
<dbReference type="SUPFAM" id="SSF56784">
    <property type="entry name" value="HAD-like"/>
    <property type="match status" value="1"/>
</dbReference>
<dbReference type="GO" id="GO:0016791">
    <property type="term" value="F:phosphatase activity"/>
    <property type="evidence" value="ECO:0007669"/>
    <property type="project" value="TreeGrafter"/>
</dbReference>
<evidence type="ECO:0000313" key="2">
    <source>
        <dbReference type="Proteomes" id="UP000247612"/>
    </source>
</evidence>
<keyword evidence="1" id="KW-0378">Hydrolase</keyword>
<dbReference type="OrthoDB" id="9781413at2"/>
<dbReference type="AlphaFoldDB" id="A0A318KHA7"/>
<dbReference type="InterPro" id="IPR023214">
    <property type="entry name" value="HAD_sf"/>
</dbReference>
<proteinExistence type="predicted"/>
<dbReference type="Gene3D" id="3.40.50.1000">
    <property type="entry name" value="HAD superfamily/HAD-like"/>
    <property type="match status" value="1"/>
</dbReference>
<dbReference type="NCBIfam" id="TIGR00099">
    <property type="entry name" value="Cof-subfamily"/>
    <property type="match status" value="1"/>
</dbReference>
<dbReference type="PANTHER" id="PTHR10000">
    <property type="entry name" value="PHOSPHOSERINE PHOSPHATASE"/>
    <property type="match status" value="1"/>
</dbReference>
<reference evidence="1 2" key="1">
    <citation type="submission" date="2018-05" db="EMBL/GenBank/DDBJ databases">
        <title>Genomic Encyclopedia of Type Strains, Phase IV (KMG-IV): sequencing the most valuable type-strain genomes for metagenomic binning, comparative biology and taxonomic classification.</title>
        <authorList>
            <person name="Goeker M."/>
        </authorList>
    </citation>
    <scope>NUCLEOTIDE SEQUENCE [LARGE SCALE GENOMIC DNA]</scope>
    <source>
        <strain evidence="1 2">JC118</strain>
    </source>
</reference>
<dbReference type="PANTHER" id="PTHR10000:SF8">
    <property type="entry name" value="HAD SUPERFAMILY HYDROLASE-LIKE, TYPE 3"/>
    <property type="match status" value="1"/>
</dbReference>
<name>A0A318KHA7_9FIRM</name>
<dbReference type="Gene3D" id="3.30.1240.10">
    <property type="match status" value="1"/>
</dbReference>
<dbReference type="RefSeq" id="WP_022937784.1">
    <property type="nucleotide sequence ID" value="NZ_CABKRQ010000003.1"/>
</dbReference>
<dbReference type="GO" id="GO:0005829">
    <property type="term" value="C:cytosol"/>
    <property type="evidence" value="ECO:0007669"/>
    <property type="project" value="TreeGrafter"/>
</dbReference>
<keyword evidence="2" id="KW-1185">Reference proteome</keyword>
<evidence type="ECO:0000313" key="1">
    <source>
        <dbReference type="EMBL" id="PXX75033.1"/>
    </source>
</evidence>
<dbReference type="InterPro" id="IPR006379">
    <property type="entry name" value="HAD-SF_hydro_IIB"/>
</dbReference>
<dbReference type="NCBIfam" id="TIGR01484">
    <property type="entry name" value="HAD-SF-IIB"/>
    <property type="match status" value="1"/>
</dbReference>
<dbReference type="STRING" id="1034346.GCA_000313565_01481"/>
<protein>
    <submittedName>
        <fullName evidence="1">Cof subfamily protein (Haloacid dehalogenase superfamily)/HAD superfamily hydrolase (TIGR01484 family)</fullName>
    </submittedName>
</protein>